<comment type="similarity">
    <text evidence="1">Belongs to the peptidase S33 family.</text>
</comment>
<evidence type="ECO:0000313" key="7">
    <source>
        <dbReference type="Proteomes" id="UP000286716"/>
    </source>
</evidence>
<accession>A0A428VVN1</accession>
<organism evidence="6 7">
    <name type="scientific">Amycolatopsis balhimycina DSM 5908</name>
    <dbReference type="NCBI Taxonomy" id="1081091"/>
    <lineage>
        <taxon>Bacteria</taxon>
        <taxon>Bacillati</taxon>
        <taxon>Actinomycetota</taxon>
        <taxon>Actinomycetes</taxon>
        <taxon>Pseudonocardiales</taxon>
        <taxon>Pseudonocardiaceae</taxon>
        <taxon>Amycolatopsis</taxon>
    </lineage>
</organism>
<keyword evidence="3 6" id="KW-0378">Hydrolase</keyword>
<feature type="active site" description="Proton donor" evidence="4">
    <location>
        <position position="307"/>
    </location>
</feature>
<dbReference type="OrthoDB" id="4654311at2"/>
<feature type="active site" description="Proton acceptor" evidence="4">
    <location>
        <position position="359"/>
    </location>
</feature>
<proteinExistence type="inferred from homology"/>
<dbReference type="PIRSF" id="PIRSF001112">
    <property type="entry name" value="Epoxide_hydrolase"/>
    <property type="match status" value="1"/>
</dbReference>
<evidence type="ECO:0000256" key="3">
    <source>
        <dbReference type="ARBA" id="ARBA00022801"/>
    </source>
</evidence>
<dbReference type="InterPro" id="IPR029058">
    <property type="entry name" value="AB_hydrolase_fold"/>
</dbReference>
<dbReference type="Gene3D" id="3.40.50.1820">
    <property type="entry name" value="alpha/beta hydrolase"/>
    <property type="match status" value="1"/>
</dbReference>
<dbReference type="Pfam" id="PF06441">
    <property type="entry name" value="EHN"/>
    <property type="match status" value="1"/>
</dbReference>
<dbReference type="InterPro" id="IPR016292">
    <property type="entry name" value="Epoxide_hydrolase"/>
</dbReference>
<dbReference type="PANTHER" id="PTHR21661">
    <property type="entry name" value="EPOXIDE HYDROLASE 1-RELATED"/>
    <property type="match status" value="1"/>
</dbReference>
<evidence type="ECO:0000256" key="2">
    <source>
        <dbReference type="ARBA" id="ARBA00022797"/>
    </source>
</evidence>
<dbReference type="GO" id="GO:0004301">
    <property type="term" value="F:epoxide hydrolase activity"/>
    <property type="evidence" value="ECO:0007669"/>
    <property type="project" value="TreeGrafter"/>
</dbReference>
<dbReference type="PRINTS" id="PR00412">
    <property type="entry name" value="EPOXHYDRLASE"/>
</dbReference>
<dbReference type="PANTHER" id="PTHR21661:SF35">
    <property type="entry name" value="EPOXIDE HYDROLASE"/>
    <property type="match status" value="1"/>
</dbReference>
<dbReference type="AlphaFoldDB" id="A0A428VVN1"/>
<dbReference type="SUPFAM" id="SSF53474">
    <property type="entry name" value="alpha/beta-Hydrolases"/>
    <property type="match status" value="1"/>
</dbReference>
<evidence type="ECO:0000256" key="1">
    <source>
        <dbReference type="ARBA" id="ARBA00010088"/>
    </source>
</evidence>
<comment type="caution">
    <text evidence="6">The sequence shown here is derived from an EMBL/GenBank/DDBJ whole genome shotgun (WGS) entry which is preliminary data.</text>
</comment>
<dbReference type="RefSeq" id="WP_020642814.1">
    <property type="nucleotide sequence ID" value="NZ_QHHU01000122.1"/>
</dbReference>
<sequence>MTSEITPFRIDVPQAGIDDLRTRLANTRWPDQPAGAGWRLGAPVDYVRELAEYWRMGFDWRAQEERINAFPQFTITIDGTNVHFLHVTSPEPEATPVLLTHGWPGSIVEFLDVIGPLTDPRAYGGDPADALHVVVPSIPGYGFSGPTLEPDWDQDRIARAFAELMTRLGYPRFGAHGGDWGAIISRELAVRFPERLLGIHVTMLPSAVVRGEADLEGLEEIDKGRRSLEKSTKFSREGIGYAMIQSTKPQTLAYGLHDSPAGQLAWIAEKFRSFSNAGEDLIDRDDLLADVSIYWFTETANSSARSYTAFTGGWGAPLPPNTVPTAVAVFPDDIGLPIRALAERTDKIVRWTEFPTGGHFPALEEPDALIGDIRAFFSSLG</sequence>
<dbReference type="Proteomes" id="UP000286716">
    <property type="component" value="Unassembled WGS sequence"/>
</dbReference>
<evidence type="ECO:0000256" key="4">
    <source>
        <dbReference type="PIRSR" id="PIRSR001112-1"/>
    </source>
</evidence>
<dbReference type="InterPro" id="IPR010497">
    <property type="entry name" value="Epoxide_hydro_N"/>
</dbReference>
<feature type="active site" description="Nucleophile" evidence="4">
    <location>
        <position position="179"/>
    </location>
</feature>
<keyword evidence="2" id="KW-0058">Aromatic hydrocarbons catabolism</keyword>
<gene>
    <name evidence="6" type="ORF">DMA12_46370</name>
</gene>
<dbReference type="EMBL" id="QHHU01000122">
    <property type="protein sequence ID" value="RSM34885.1"/>
    <property type="molecule type" value="Genomic_DNA"/>
</dbReference>
<evidence type="ECO:0000259" key="5">
    <source>
        <dbReference type="Pfam" id="PF06441"/>
    </source>
</evidence>
<dbReference type="GO" id="GO:0097176">
    <property type="term" value="P:epoxide metabolic process"/>
    <property type="evidence" value="ECO:0007669"/>
    <property type="project" value="TreeGrafter"/>
</dbReference>
<reference evidence="6 7" key="1">
    <citation type="submission" date="2018-05" db="EMBL/GenBank/DDBJ databases">
        <title>Evolution of GPA BGCs.</title>
        <authorList>
            <person name="Waglechner N."/>
            <person name="Wright G.D."/>
        </authorList>
    </citation>
    <scope>NUCLEOTIDE SEQUENCE [LARGE SCALE GENOMIC DNA]</scope>
    <source>
        <strain evidence="6 7">DSM 5908</strain>
    </source>
</reference>
<feature type="domain" description="Epoxide hydrolase N-terminal" evidence="5">
    <location>
        <begin position="5"/>
        <end position="110"/>
    </location>
</feature>
<dbReference type="InterPro" id="IPR000639">
    <property type="entry name" value="Epox_hydrolase-like"/>
</dbReference>
<keyword evidence="7" id="KW-1185">Reference proteome</keyword>
<name>A0A428VVN1_AMYBA</name>
<evidence type="ECO:0000313" key="6">
    <source>
        <dbReference type="EMBL" id="RSM34885.1"/>
    </source>
</evidence>
<protein>
    <submittedName>
        <fullName evidence="6">Epoxide hydrolase</fullName>
    </submittedName>
</protein>